<evidence type="ECO:0000313" key="2">
    <source>
        <dbReference type="Proteomes" id="UP000198851"/>
    </source>
</evidence>
<proteinExistence type="predicted"/>
<sequence>MSVLEIVRYRVKEGVTPEAALSAWEKSQSFANQQAGFVSRKLAHTKDGTFADVTEWASMEAAMKVMEEFKVDKYPELADLVAVLDQDSVEIQHFTITGREN</sequence>
<gene>
    <name evidence="1" type="ORF">SAMN04488036_10326</name>
</gene>
<dbReference type="RefSeq" id="WP_093322916.1">
    <property type="nucleotide sequence ID" value="NZ_FOSZ01000003.1"/>
</dbReference>
<reference evidence="2" key="1">
    <citation type="submission" date="2016-10" db="EMBL/GenBank/DDBJ databases">
        <authorList>
            <person name="Varghese N."/>
            <person name="Submissions S."/>
        </authorList>
    </citation>
    <scope>NUCLEOTIDE SEQUENCE [LARGE SCALE GENOMIC DNA]</scope>
    <source>
        <strain evidence="2">DSM 28453</strain>
    </source>
</reference>
<dbReference type="InterPro" id="IPR011008">
    <property type="entry name" value="Dimeric_a/b-barrel"/>
</dbReference>
<dbReference type="SUPFAM" id="SSF54909">
    <property type="entry name" value="Dimeric alpha+beta barrel"/>
    <property type="match status" value="1"/>
</dbReference>
<protein>
    <recommendedName>
        <fullName evidence="3">Antibiotic biosynthesis monooxygenase</fullName>
    </recommendedName>
</protein>
<organism evidence="1 2">
    <name type="scientific">Shimia haliotis</name>
    <dbReference type="NCBI Taxonomy" id="1280847"/>
    <lineage>
        <taxon>Bacteria</taxon>
        <taxon>Pseudomonadati</taxon>
        <taxon>Pseudomonadota</taxon>
        <taxon>Alphaproteobacteria</taxon>
        <taxon>Rhodobacterales</taxon>
        <taxon>Roseobacteraceae</taxon>
    </lineage>
</organism>
<dbReference type="Gene3D" id="3.30.70.100">
    <property type="match status" value="1"/>
</dbReference>
<dbReference type="Proteomes" id="UP000198851">
    <property type="component" value="Unassembled WGS sequence"/>
</dbReference>
<accession>A0A1I4D9L1</accession>
<dbReference type="AlphaFoldDB" id="A0A1I4D9L1"/>
<dbReference type="OrthoDB" id="1445730at2"/>
<evidence type="ECO:0008006" key="3">
    <source>
        <dbReference type="Google" id="ProtNLM"/>
    </source>
</evidence>
<keyword evidence="2" id="KW-1185">Reference proteome</keyword>
<evidence type="ECO:0000313" key="1">
    <source>
        <dbReference type="EMBL" id="SFK90288.1"/>
    </source>
</evidence>
<dbReference type="STRING" id="1280847.SAMN04488036_10326"/>
<dbReference type="EMBL" id="FOSZ01000003">
    <property type="protein sequence ID" value="SFK90288.1"/>
    <property type="molecule type" value="Genomic_DNA"/>
</dbReference>
<name>A0A1I4D9L1_9RHOB</name>